<evidence type="ECO:0000256" key="8">
    <source>
        <dbReference type="PROSITE-ProRule" id="PRU00175"/>
    </source>
</evidence>
<dbReference type="InterPro" id="IPR037590">
    <property type="entry name" value="WDR24"/>
</dbReference>
<dbReference type="PROSITE" id="PS50082">
    <property type="entry name" value="WD_REPEATS_2"/>
    <property type="match status" value="3"/>
</dbReference>
<keyword evidence="6 8" id="KW-0863">Zinc-finger</keyword>
<keyword evidence="5" id="KW-0677">Repeat</keyword>
<feature type="region of interest" description="Disordered" evidence="10">
    <location>
        <begin position="430"/>
        <end position="478"/>
    </location>
</feature>
<feature type="domain" description="RING-type" evidence="11">
    <location>
        <begin position="639"/>
        <end position="682"/>
    </location>
</feature>
<evidence type="ECO:0000256" key="9">
    <source>
        <dbReference type="PROSITE-ProRule" id="PRU00221"/>
    </source>
</evidence>
<dbReference type="EMBL" id="KQ964737">
    <property type="protein sequence ID" value="KXN66345.1"/>
    <property type="molecule type" value="Genomic_DNA"/>
</dbReference>
<sequence>MSLRYKLNGPLNAIDLNPTHDHCVVAGREVLKILDLIGDGNENRIVESINLRVGYRLNLNFSSNDVNWGNGYSKEKIATAATNGTIVLWDLNKPGQKIERLITEHTRAVNKIKFNKNNGSILISASQDGLIKLWDIRNKNSSMHTITGKSESVRDVQFNPMNPDILVAAFENGSIQTWDLRNTSTPLRRFNGHYGLALTVDWHPDGKLIASGGRDKLIKVWNSQSESRNPQQILQTSQSVGVVKFRPITIYNKTGFLASSALLNDGRIQLWDLDRPSIPLKWLMGHDNVTTGFVWSDHDSLWSCSKDRYLMQHSLQTDNSIIQPIDHLTYYYLNPEDVETCCLHNAQVASHCNNARIAQTWHILHLLIPKSTPHLSHHQSPLGANSITPHTNPTPLEGDVGTGDDINADEWLKGLTILAQESLVLTDDKMGGQNLSQSHQNNNSLNTMGGNIGKSNQLSNTSSRDELNTPEDRLPPNGITKDPFNTSGMLDPNQLLQQMQLNSQQELLIPPALQYYSNEGEVQTSVALYTVFSQTLENLPNSPFKQDFELWSHSYLEMLRRFRLWIPLANLISQSNINEIRVKNQQSTTVYTTCNNCFKPILGSETANPTSATQGTDSAPVVSGGFWGCEKCSKMVNPCSICHQLVKGLYTWCQGCGHGGHLACYQSWDHATDIQHSTFDCPAGCGHLCKVN</sequence>
<dbReference type="InterPro" id="IPR019775">
    <property type="entry name" value="WD40_repeat_CS"/>
</dbReference>
<dbReference type="PANTHER" id="PTHR46200:SF1">
    <property type="entry name" value="GATOR COMPLEX PROTEIN WDR24"/>
    <property type="match status" value="1"/>
</dbReference>
<dbReference type="GO" id="GO:0061700">
    <property type="term" value="C:GATOR2 complex"/>
    <property type="evidence" value="ECO:0007669"/>
    <property type="project" value="TreeGrafter"/>
</dbReference>
<evidence type="ECO:0000313" key="13">
    <source>
        <dbReference type="Proteomes" id="UP000070444"/>
    </source>
</evidence>
<keyword evidence="3 9" id="KW-0853">WD repeat</keyword>
<reference evidence="12 13" key="1">
    <citation type="journal article" date="2015" name="Genome Biol. Evol.">
        <title>Phylogenomic analyses indicate that early fungi evolved digesting cell walls of algal ancestors of land plants.</title>
        <authorList>
            <person name="Chang Y."/>
            <person name="Wang S."/>
            <person name="Sekimoto S."/>
            <person name="Aerts A.L."/>
            <person name="Choi C."/>
            <person name="Clum A."/>
            <person name="LaButti K.M."/>
            <person name="Lindquist E.A."/>
            <person name="Yee Ngan C."/>
            <person name="Ohm R.A."/>
            <person name="Salamov A.A."/>
            <person name="Grigoriev I.V."/>
            <person name="Spatafora J.W."/>
            <person name="Berbee M.L."/>
        </authorList>
    </citation>
    <scope>NUCLEOTIDE SEQUENCE [LARGE SCALE GENOMIC DNA]</scope>
    <source>
        <strain evidence="12 13">NRRL 28638</strain>
    </source>
</reference>
<dbReference type="SUPFAM" id="SSF50978">
    <property type="entry name" value="WD40 repeat-like"/>
    <property type="match status" value="1"/>
</dbReference>
<evidence type="ECO:0000256" key="3">
    <source>
        <dbReference type="ARBA" id="ARBA00022574"/>
    </source>
</evidence>
<gene>
    <name evidence="12" type="ORF">CONCODRAFT_53122</name>
</gene>
<keyword evidence="4" id="KW-0479">Metal-binding</keyword>
<protein>
    <recommendedName>
        <fullName evidence="2">Restriction of telomere capping protein 1</fullName>
    </recommendedName>
</protein>
<dbReference type="InterPro" id="IPR001680">
    <property type="entry name" value="WD40_rpt"/>
</dbReference>
<dbReference type="InterPro" id="IPR036322">
    <property type="entry name" value="WD40_repeat_dom_sf"/>
</dbReference>
<feature type="repeat" description="WD" evidence="9">
    <location>
        <begin position="102"/>
        <end position="144"/>
    </location>
</feature>
<dbReference type="GO" id="GO:0016239">
    <property type="term" value="P:positive regulation of macroautophagy"/>
    <property type="evidence" value="ECO:0007669"/>
    <property type="project" value="TreeGrafter"/>
</dbReference>
<evidence type="ECO:0000256" key="4">
    <source>
        <dbReference type="ARBA" id="ARBA00022723"/>
    </source>
</evidence>
<dbReference type="PROSITE" id="PS50089">
    <property type="entry name" value="ZF_RING_2"/>
    <property type="match status" value="1"/>
</dbReference>
<dbReference type="InterPro" id="IPR049566">
    <property type="entry name" value="WDR59_RTC1-like_RING_Znf"/>
</dbReference>
<dbReference type="Proteomes" id="UP000070444">
    <property type="component" value="Unassembled WGS sequence"/>
</dbReference>
<dbReference type="Pfam" id="PF17120">
    <property type="entry name" value="zf-RING_16"/>
    <property type="match status" value="1"/>
</dbReference>
<feature type="region of interest" description="Disordered" evidence="10">
    <location>
        <begin position="377"/>
        <end position="397"/>
    </location>
</feature>
<feature type="compositionally biased region" description="Low complexity" evidence="10">
    <location>
        <begin position="433"/>
        <end position="446"/>
    </location>
</feature>
<evidence type="ECO:0000313" key="12">
    <source>
        <dbReference type="EMBL" id="KXN66345.1"/>
    </source>
</evidence>
<name>A0A137NU60_CONC2</name>
<feature type="compositionally biased region" description="Polar residues" evidence="10">
    <location>
        <begin position="378"/>
        <end position="394"/>
    </location>
</feature>
<dbReference type="InterPro" id="IPR001841">
    <property type="entry name" value="Znf_RING"/>
</dbReference>
<dbReference type="GO" id="GO:0008270">
    <property type="term" value="F:zinc ion binding"/>
    <property type="evidence" value="ECO:0007669"/>
    <property type="project" value="UniProtKB-KW"/>
</dbReference>
<dbReference type="OrthoDB" id="60955at2759"/>
<evidence type="ECO:0000256" key="10">
    <source>
        <dbReference type="SAM" id="MobiDB-lite"/>
    </source>
</evidence>
<evidence type="ECO:0000256" key="7">
    <source>
        <dbReference type="ARBA" id="ARBA00022833"/>
    </source>
</evidence>
<dbReference type="PROSITE" id="PS50294">
    <property type="entry name" value="WD_REPEATS_REGION"/>
    <property type="match status" value="2"/>
</dbReference>
<dbReference type="OMA" id="EPMWLIS"/>
<feature type="compositionally biased region" description="Polar residues" evidence="10">
    <location>
        <begin position="447"/>
        <end position="462"/>
    </location>
</feature>
<evidence type="ECO:0000256" key="5">
    <source>
        <dbReference type="ARBA" id="ARBA00022737"/>
    </source>
</evidence>
<keyword evidence="7" id="KW-0862">Zinc</keyword>
<dbReference type="AlphaFoldDB" id="A0A137NU60"/>
<dbReference type="STRING" id="796925.A0A137NU60"/>
<feature type="repeat" description="WD" evidence="9">
    <location>
        <begin position="190"/>
        <end position="231"/>
    </location>
</feature>
<evidence type="ECO:0000256" key="2">
    <source>
        <dbReference type="ARBA" id="ARBA00015098"/>
    </source>
</evidence>
<dbReference type="CDD" id="cd16693">
    <property type="entry name" value="mRING-H2-C3H3C2_WDR24"/>
    <property type="match status" value="1"/>
</dbReference>
<dbReference type="GO" id="GO:1904263">
    <property type="term" value="P:positive regulation of TORC1 signaling"/>
    <property type="evidence" value="ECO:0007669"/>
    <property type="project" value="TreeGrafter"/>
</dbReference>
<dbReference type="InterPro" id="IPR015943">
    <property type="entry name" value="WD40/YVTN_repeat-like_dom_sf"/>
</dbReference>
<dbReference type="InterPro" id="IPR020472">
    <property type="entry name" value="WD40_PAC1"/>
</dbReference>
<proteinExistence type="inferred from homology"/>
<feature type="repeat" description="WD" evidence="9">
    <location>
        <begin position="146"/>
        <end position="188"/>
    </location>
</feature>
<evidence type="ECO:0000256" key="6">
    <source>
        <dbReference type="ARBA" id="ARBA00022771"/>
    </source>
</evidence>
<dbReference type="Pfam" id="PF00400">
    <property type="entry name" value="WD40"/>
    <property type="match status" value="2"/>
</dbReference>
<dbReference type="PROSITE" id="PS00678">
    <property type="entry name" value="WD_REPEATS_1"/>
    <property type="match status" value="2"/>
</dbReference>
<evidence type="ECO:0000256" key="1">
    <source>
        <dbReference type="ARBA" id="ARBA00008863"/>
    </source>
</evidence>
<comment type="similarity">
    <text evidence="1">Belongs to the WD repeat RTC1 family.</text>
</comment>
<dbReference type="Gene3D" id="2.130.10.10">
    <property type="entry name" value="YVTN repeat-like/Quinoprotein amine dehydrogenase"/>
    <property type="match status" value="2"/>
</dbReference>
<keyword evidence="13" id="KW-1185">Reference proteome</keyword>
<dbReference type="PRINTS" id="PR00320">
    <property type="entry name" value="GPROTEINBRPT"/>
</dbReference>
<accession>A0A137NU60</accession>
<dbReference type="PANTHER" id="PTHR46200">
    <property type="entry name" value="GATOR COMPLEX PROTEIN WDR24"/>
    <property type="match status" value="1"/>
</dbReference>
<evidence type="ECO:0000259" key="11">
    <source>
        <dbReference type="PROSITE" id="PS50089"/>
    </source>
</evidence>
<feature type="compositionally biased region" description="Basic and acidic residues" evidence="10">
    <location>
        <begin position="463"/>
        <end position="474"/>
    </location>
</feature>
<dbReference type="SMART" id="SM00320">
    <property type="entry name" value="WD40"/>
    <property type="match status" value="6"/>
</dbReference>
<organism evidence="12 13">
    <name type="scientific">Conidiobolus coronatus (strain ATCC 28846 / CBS 209.66 / NRRL 28638)</name>
    <name type="common">Delacroixia coronata</name>
    <dbReference type="NCBI Taxonomy" id="796925"/>
    <lineage>
        <taxon>Eukaryota</taxon>
        <taxon>Fungi</taxon>
        <taxon>Fungi incertae sedis</taxon>
        <taxon>Zoopagomycota</taxon>
        <taxon>Entomophthoromycotina</taxon>
        <taxon>Entomophthoromycetes</taxon>
        <taxon>Entomophthorales</taxon>
        <taxon>Ancylistaceae</taxon>
        <taxon>Conidiobolus</taxon>
    </lineage>
</organism>
<dbReference type="GO" id="GO:0005774">
    <property type="term" value="C:vacuolar membrane"/>
    <property type="evidence" value="ECO:0007669"/>
    <property type="project" value="TreeGrafter"/>
</dbReference>
<dbReference type="GO" id="GO:0005829">
    <property type="term" value="C:cytosol"/>
    <property type="evidence" value="ECO:0007669"/>
    <property type="project" value="TreeGrafter"/>
</dbReference>